<dbReference type="RefSeq" id="WP_140988670.1">
    <property type="nucleotide sequence ID" value="NZ_VHIQ01000001.1"/>
</dbReference>
<accession>A0A506PPM1</accession>
<dbReference type="Pfam" id="PF10099">
    <property type="entry name" value="RskA_C"/>
    <property type="match status" value="1"/>
</dbReference>
<dbReference type="PANTHER" id="PTHR37461">
    <property type="entry name" value="ANTI-SIGMA-K FACTOR RSKA"/>
    <property type="match status" value="1"/>
</dbReference>
<gene>
    <name evidence="3" type="ORF">FJ651_01750</name>
</gene>
<organism evidence="3 4">
    <name type="scientific">Paucihalobacter ruber</name>
    <dbReference type="NCBI Taxonomy" id="2567861"/>
    <lineage>
        <taxon>Bacteria</taxon>
        <taxon>Pseudomonadati</taxon>
        <taxon>Bacteroidota</taxon>
        <taxon>Flavobacteriia</taxon>
        <taxon>Flavobacteriales</taxon>
        <taxon>Flavobacteriaceae</taxon>
        <taxon>Paucihalobacter</taxon>
    </lineage>
</organism>
<dbReference type="EMBL" id="VHIQ01000001">
    <property type="protein sequence ID" value="TPV35661.1"/>
    <property type="molecule type" value="Genomic_DNA"/>
</dbReference>
<reference evidence="3 4" key="1">
    <citation type="submission" date="2019-06" db="EMBL/GenBank/DDBJ databases">
        <title>Flavobacteriaceae Paucihalobacterium erythroidium CWB-1, complete genome.</title>
        <authorList>
            <person name="Wu S."/>
        </authorList>
    </citation>
    <scope>NUCLEOTIDE SEQUENCE [LARGE SCALE GENOMIC DNA]</scope>
    <source>
        <strain evidence="3 4">CWB-1</strain>
    </source>
</reference>
<dbReference type="GO" id="GO:0006417">
    <property type="term" value="P:regulation of translation"/>
    <property type="evidence" value="ECO:0007669"/>
    <property type="project" value="TreeGrafter"/>
</dbReference>
<name>A0A506PPM1_9FLAO</name>
<keyword evidence="1" id="KW-0472">Membrane</keyword>
<sequence length="269" mass="30394">MNKKPQEFLASNLLDKYIIGATSSKENTEVEYFIDNFEEVKEAYQVGQKNLEILAKAESKSAPDLLNDIFQTINKADTIIEKEQPKIIHITQNQTSTPWYFMAASVAAVIFAIAATALYFDNKSLKSENQVVVDEIFDLRSDIENTNSQLSDLMRQFQKLNNPDTQKYVLSGNERASNLKTVAYINPVERTSMLDIISLPKLPEDQCYQIWGELQDRMVSLGIMHPNDAKIKPLPYLDSLIALTITIEDKGGNVVTSPEREVAEIILNQ</sequence>
<feature type="domain" description="Anti-sigma K factor RskA C-terminal" evidence="2">
    <location>
        <begin position="104"/>
        <end position="253"/>
    </location>
</feature>
<dbReference type="Proteomes" id="UP000317332">
    <property type="component" value="Unassembled WGS sequence"/>
</dbReference>
<proteinExistence type="predicted"/>
<dbReference type="InterPro" id="IPR018764">
    <property type="entry name" value="RskA_C"/>
</dbReference>
<dbReference type="OrthoDB" id="1420916at2"/>
<dbReference type="PANTHER" id="PTHR37461:SF1">
    <property type="entry name" value="ANTI-SIGMA-K FACTOR RSKA"/>
    <property type="match status" value="1"/>
</dbReference>
<comment type="caution">
    <text evidence="3">The sequence shown here is derived from an EMBL/GenBank/DDBJ whole genome shotgun (WGS) entry which is preliminary data.</text>
</comment>
<evidence type="ECO:0000313" key="4">
    <source>
        <dbReference type="Proteomes" id="UP000317332"/>
    </source>
</evidence>
<dbReference type="GO" id="GO:0016989">
    <property type="term" value="F:sigma factor antagonist activity"/>
    <property type="evidence" value="ECO:0007669"/>
    <property type="project" value="TreeGrafter"/>
</dbReference>
<dbReference type="AlphaFoldDB" id="A0A506PPM1"/>
<keyword evidence="4" id="KW-1185">Reference proteome</keyword>
<evidence type="ECO:0000313" key="3">
    <source>
        <dbReference type="EMBL" id="TPV35661.1"/>
    </source>
</evidence>
<keyword evidence="1" id="KW-1133">Transmembrane helix</keyword>
<dbReference type="GO" id="GO:0005886">
    <property type="term" value="C:plasma membrane"/>
    <property type="evidence" value="ECO:0007669"/>
    <property type="project" value="InterPro"/>
</dbReference>
<protein>
    <submittedName>
        <fullName evidence="3">Anti-sigma factor</fullName>
    </submittedName>
</protein>
<keyword evidence="1" id="KW-0812">Transmembrane</keyword>
<dbReference type="InterPro" id="IPR051474">
    <property type="entry name" value="Anti-sigma-K/W_factor"/>
</dbReference>
<evidence type="ECO:0000256" key="1">
    <source>
        <dbReference type="SAM" id="Phobius"/>
    </source>
</evidence>
<feature type="transmembrane region" description="Helical" evidence="1">
    <location>
        <begin position="99"/>
        <end position="120"/>
    </location>
</feature>
<evidence type="ECO:0000259" key="2">
    <source>
        <dbReference type="Pfam" id="PF10099"/>
    </source>
</evidence>